<dbReference type="GO" id="GO:0070063">
    <property type="term" value="F:RNA polymerase binding"/>
    <property type="evidence" value="ECO:0007669"/>
    <property type="project" value="InterPro"/>
</dbReference>
<dbReference type="PANTHER" id="PTHR30437">
    <property type="entry name" value="TRANSCRIPTION ELONGATION FACTOR GREA"/>
    <property type="match status" value="1"/>
</dbReference>
<dbReference type="InterPro" id="IPR018151">
    <property type="entry name" value="TF_GreA/GreB_CS"/>
</dbReference>
<dbReference type="NCBIfam" id="NF001261">
    <property type="entry name" value="PRK00226.1-2"/>
    <property type="match status" value="1"/>
</dbReference>
<keyword evidence="4" id="KW-0175">Coiled coil</keyword>
<dbReference type="GO" id="GO:0003677">
    <property type="term" value="F:DNA binding"/>
    <property type="evidence" value="ECO:0007669"/>
    <property type="project" value="UniProtKB-UniRule"/>
</dbReference>
<dbReference type="GO" id="GO:0032784">
    <property type="term" value="P:regulation of DNA-templated transcription elongation"/>
    <property type="evidence" value="ECO:0007669"/>
    <property type="project" value="UniProtKB-UniRule"/>
</dbReference>
<organism evidence="13 14">
    <name type="scientific">Pseudolactococcus insecticola</name>
    <dbReference type="NCBI Taxonomy" id="2709158"/>
    <lineage>
        <taxon>Bacteria</taxon>
        <taxon>Bacillati</taxon>
        <taxon>Bacillota</taxon>
        <taxon>Bacilli</taxon>
        <taxon>Lactobacillales</taxon>
        <taxon>Streptococcaceae</taxon>
        <taxon>Pseudolactococcus</taxon>
    </lineage>
</organism>
<accession>A0A6A0B9R4</accession>
<keyword evidence="3 9" id="KW-0805">Transcription regulation</keyword>
<evidence type="ECO:0000256" key="8">
    <source>
        <dbReference type="ARBA" id="ARBA00030776"/>
    </source>
</evidence>
<dbReference type="PANTHER" id="PTHR30437:SF4">
    <property type="entry name" value="TRANSCRIPTION ELONGATION FACTOR GREA"/>
    <property type="match status" value="1"/>
</dbReference>
<dbReference type="SUPFAM" id="SSF54534">
    <property type="entry name" value="FKBP-like"/>
    <property type="match status" value="1"/>
</dbReference>
<evidence type="ECO:0000313" key="14">
    <source>
        <dbReference type="Proteomes" id="UP000475928"/>
    </source>
</evidence>
<name>A0A6A0B9R4_9LACT</name>
<keyword evidence="6 9" id="KW-0804">Transcription</keyword>
<dbReference type="PROSITE" id="PS00829">
    <property type="entry name" value="GREAB_1"/>
    <property type="match status" value="1"/>
</dbReference>
<comment type="function">
    <text evidence="7 9 10">Necessary for efficient RNA polymerase transcription elongation past template-encoded arresting sites. The arresting sites in DNA have the property of trapping a certain fraction of elongating RNA polymerases that pass through, resulting in locked ternary complexes. Cleavage of the nascent transcript by cleavage factors such as GreA or GreB allows the resumption of elongation from the new 3'terminus. GreA releases sequences of 2 to 3 nucleotides.</text>
</comment>
<dbReference type="InterPro" id="IPR022691">
    <property type="entry name" value="Tscrpt_elong_fac_GreA/B_N"/>
</dbReference>
<keyword evidence="5 9" id="KW-0238">DNA-binding</keyword>
<evidence type="ECO:0000256" key="2">
    <source>
        <dbReference type="ARBA" id="ARBA00013729"/>
    </source>
</evidence>
<reference evidence="13 14" key="1">
    <citation type="submission" date="2020-02" db="EMBL/GenBank/DDBJ databases">
        <title>Draft genome sequence of Lactococcus sp. Hs20B0-1.</title>
        <authorList>
            <person name="Noda S."/>
            <person name="Yuki M."/>
            <person name="Ohkuma M."/>
        </authorList>
    </citation>
    <scope>NUCLEOTIDE SEQUENCE [LARGE SCALE GENOMIC DNA]</scope>
    <source>
        <strain evidence="13 14">Hs20B0-1</strain>
    </source>
</reference>
<feature type="domain" description="Transcription elongation factor GreA/GreB C-terminal" evidence="11">
    <location>
        <begin position="86"/>
        <end position="158"/>
    </location>
</feature>
<dbReference type="Gene3D" id="1.10.287.180">
    <property type="entry name" value="Transcription elongation factor, GreA/GreB, N-terminal domain"/>
    <property type="match status" value="1"/>
</dbReference>
<dbReference type="InterPro" id="IPR036953">
    <property type="entry name" value="GreA/GreB_C_sf"/>
</dbReference>
<dbReference type="NCBIfam" id="NF001263">
    <property type="entry name" value="PRK00226.1-4"/>
    <property type="match status" value="1"/>
</dbReference>
<dbReference type="GO" id="GO:0003746">
    <property type="term" value="F:translation elongation factor activity"/>
    <property type="evidence" value="ECO:0007669"/>
    <property type="project" value="UniProtKB-KW"/>
</dbReference>
<dbReference type="RefSeq" id="WP_172357431.1">
    <property type="nucleotide sequence ID" value="NZ_BLLH01000010.1"/>
</dbReference>
<dbReference type="PROSITE" id="PS00830">
    <property type="entry name" value="GREAB_2"/>
    <property type="match status" value="1"/>
</dbReference>
<dbReference type="PIRSF" id="PIRSF006092">
    <property type="entry name" value="GreA_GreB"/>
    <property type="match status" value="1"/>
</dbReference>
<dbReference type="EMBL" id="BLLH01000010">
    <property type="protein sequence ID" value="GFH41201.1"/>
    <property type="molecule type" value="Genomic_DNA"/>
</dbReference>
<dbReference type="FunFam" id="3.10.50.30:FF:000001">
    <property type="entry name" value="Transcription elongation factor GreA"/>
    <property type="match status" value="1"/>
</dbReference>
<dbReference type="FunFam" id="1.10.287.180:FF:000001">
    <property type="entry name" value="Transcription elongation factor GreA"/>
    <property type="match status" value="1"/>
</dbReference>
<dbReference type="SUPFAM" id="SSF46557">
    <property type="entry name" value="GreA transcript cleavage protein, N-terminal domain"/>
    <property type="match status" value="1"/>
</dbReference>
<evidence type="ECO:0000256" key="1">
    <source>
        <dbReference type="ARBA" id="ARBA00008213"/>
    </source>
</evidence>
<evidence type="ECO:0000256" key="3">
    <source>
        <dbReference type="ARBA" id="ARBA00023015"/>
    </source>
</evidence>
<dbReference type="InterPro" id="IPR028624">
    <property type="entry name" value="Tscrpt_elong_fac_GreA/B"/>
</dbReference>
<evidence type="ECO:0000256" key="10">
    <source>
        <dbReference type="RuleBase" id="RU000556"/>
    </source>
</evidence>
<evidence type="ECO:0000259" key="12">
    <source>
        <dbReference type="Pfam" id="PF03449"/>
    </source>
</evidence>
<keyword evidence="14" id="KW-1185">Reference proteome</keyword>
<feature type="domain" description="Transcription elongation factor GreA/GreB N-terminal" evidence="12">
    <location>
        <begin position="8"/>
        <end position="77"/>
    </location>
</feature>
<comment type="caution">
    <text evidence="13">The sequence shown here is derived from an EMBL/GenBank/DDBJ whole genome shotgun (WGS) entry which is preliminary data.</text>
</comment>
<evidence type="ECO:0000256" key="6">
    <source>
        <dbReference type="ARBA" id="ARBA00023163"/>
    </source>
</evidence>
<sequence length="160" mass="17682">MADTKTYQMTREGYEELEAELENLKLVKRPEVIERIKVARSYGDLSENSEYEAAKDEQAFVEGRISTVETMIRNAEIVDNAGVKRNEVALGKTVTFIEVGEKDEETYKIVGSAEADPFNGKISNESPIAVALIGQKTGDKVVIPLPVGEMTVEIVKVSNK</sequence>
<dbReference type="Proteomes" id="UP000475928">
    <property type="component" value="Unassembled WGS sequence"/>
</dbReference>
<dbReference type="Pfam" id="PF01272">
    <property type="entry name" value="GreA_GreB"/>
    <property type="match status" value="1"/>
</dbReference>
<evidence type="ECO:0000256" key="5">
    <source>
        <dbReference type="ARBA" id="ARBA00023125"/>
    </source>
</evidence>
<keyword evidence="13" id="KW-0251">Elongation factor</keyword>
<keyword evidence="13" id="KW-0648">Protein biosynthesis</keyword>
<evidence type="ECO:0000256" key="9">
    <source>
        <dbReference type="HAMAP-Rule" id="MF_00105"/>
    </source>
</evidence>
<comment type="similarity">
    <text evidence="1 9 10">Belongs to the GreA/GreB family.</text>
</comment>
<gene>
    <name evidence="9 13" type="primary">greA</name>
    <name evidence="13" type="ORF">Hs20B_15990</name>
</gene>
<dbReference type="Gene3D" id="3.10.50.30">
    <property type="entry name" value="Transcription elongation factor, GreA/GreB, C-terminal domain"/>
    <property type="match status" value="1"/>
</dbReference>
<dbReference type="Pfam" id="PF03449">
    <property type="entry name" value="GreA_GreB_N"/>
    <property type="match status" value="1"/>
</dbReference>
<evidence type="ECO:0000313" key="13">
    <source>
        <dbReference type="EMBL" id="GFH41201.1"/>
    </source>
</evidence>
<dbReference type="InterPro" id="IPR036805">
    <property type="entry name" value="Tscrpt_elong_fac_GreA/B_N_sf"/>
</dbReference>
<dbReference type="InterPro" id="IPR023459">
    <property type="entry name" value="Tscrpt_elong_fac_GreA/B_fam"/>
</dbReference>
<dbReference type="NCBIfam" id="TIGR01462">
    <property type="entry name" value="greA"/>
    <property type="match status" value="1"/>
</dbReference>
<protein>
    <recommendedName>
        <fullName evidence="2 9">Transcription elongation factor GreA</fullName>
    </recommendedName>
    <alternativeName>
        <fullName evidence="8 9">Transcript cleavage factor GreA</fullName>
    </alternativeName>
</protein>
<dbReference type="HAMAP" id="MF_00105">
    <property type="entry name" value="GreA_GreB"/>
    <property type="match status" value="1"/>
</dbReference>
<evidence type="ECO:0000259" key="11">
    <source>
        <dbReference type="Pfam" id="PF01272"/>
    </source>
</evidence>
<dbReference type="AlphaFoldDB" id="A0A6A0B9R4"/>
<evidence type="ECO:0000256" key="7">
    <source>
        <dbReference type="ARBA" id="ARBA00024916"/>
    </source>
</evidence>
<dbReference type="NCBIfam" id="NF001260">
    <property type="entry name" value="PRK00226.1-1"/>
    <property type="match status" value="1"/>
</dbReference>
<dbReference type="InterPro" id="IPR001437">
    <property type="entry name" value="Tscrpt_elong_fac_GreA/B_C"/>
</dbReference>
<evidence type="ECO:0000256" key="4">
    <source>
        <dbReference type="ARBA" id="ARBA00023054"/>
    </source>
</evidence>
<dbReference type="GO" id="GO:0006354">
    <property type="term" value="P:DNA-templated transcription elongation"/>
    <property type="evidence" value="ECO:0007669"/>
    <property type="project" value="TreeGrafter"/>
</dbReference>
<dbReference type="InterPro" id="IPR006359">
    <property type="entry name" value="Tscrpt_elong_fac_GreA"/>
</dbReference>
<proteinExistence type="inferred from homology"/>